<feature type="transmembrane region" description="Helical" evidence="1">
    <location>
        <begin position="52"/>
        <end position="70"/>
    </location>
</feature>
<name>A0A419W2N5_9BACT</name>
<dbReference type="PRINTS" id="PR00625">
    <property type="entry name" value="JDOMAIN"/>
</dbReference>
<dbReference type="EMBL" id="RAPN01000001">
    <property type="protein sequence ID" value="RKD89745.1"/>
    <property type="molecule type" value="Genomic_DNA"/>
</dbReference>
<dbReference type="Proteomes" id="UP000283387">
    <property type="component" value="Unassembled WGS sequence"/>
</dbReference>
<comment type="caution">
    <text evidence="3">The sequence shown here is derived from an EMBL/GenBank/DDBJ whole genome shotgun (WGS) entry which is preliminary data.</text>
</comment>
<dbReference type="InterPro" id="IPR036869">
    <property type="entry name" value="J_dom_sf"/>
</dbReference>
<dbReference type="CDD" id="cd07316">
    <property type="entry name" value="terB_like_DjlA"/>
    <property type="match status" value="1"/>
</dbReference>
<dbReference type="Gene3D" id="1.10.287.110">
    <property type="entry name" value="DnaJ domain"/>
    <property type="match status" value="1"/>
</dbReference>
<reference evidence="3 4" key="1">
    <citation type="submission" date="2018-09" db="EMBL/GenBank/DDBJ databases">
        <title>Genomic Encyclopedia of Archaeal and Bacterial Type Strains, Phase II (KMG-II): from individual species to whole genera.</title>
        <authorList>
            <person name="Goeker M."/>
        </authorList>
    </citation>
    <scope>NUCLEOTIDE SEQUENCE [LARGE SCALE GENOMIC DNA]</scope>
    <source>
        <strain evidence="3 4">DSM 27148</strain>
    </source>
</reference>
<evidence type="ECO:0000313" key="3">
    <source>
        <dbReference type="EMBL" id="RKD89745.1"/>
    </source>
</evidence>
<dbReference type="InterPro" id="IPR001623">
    <property type="entry name" value="DnaJ_domain"/>
</dbReference>
<keyword evidence="1" id="KW-0472">Membrane</keyword>
<sequence length="246" mass="27393">MGKFGKWIAGGLGWAFLGPIGGIIGFVVGSMFENENNPLTTTNRTNGYSSSTTTTGGYVMSLLVLVAAVMKSDGKVLKSELNYVKDFFVRTFGTESAQEALKLLRDLLNQNIPVTEVCQQIQKNMDYSSRLQLLHFLFGIAQADGKVDVSEANLIDHIAQNMGITGKDFESIKSMFVANTEAAYKILEIEPSATDEEIKKAYRKMAMKYHPDKVSYLGEDFQKAANEKFQKVNEAYEQLKKERNLV</sequence>
<dbReference type="AlphaFoldDB" id="A0A419W2N5"/>
<dbReference type="SMART" id="SM00271">
    <property type="entry name" value="DnaJ"/>
    <property type="match status" value="1"/>
</dbReference>
<proteinExistence type="predicted"/>
<dbReference type="InterPro" id="IPR029024">
    <property type="entry name" value="TerB-like"/>
</dbReference>
<dbReference type="Pfam" id="PF05099">
    <property type="entry name" value="TerB"/>
    <property type="match status" value="1"/>
</dbReference>
<keyword evidence="4" id="KW-1185">Reference proteome</keyword>
<dbReference type="SUPFAM" id="SSF46565">
    <property type="entry name" value="Chaperone J-domain"/>
    <property type="match status" value="1"/>
</dbReference>
<protein>
    <submittedName>
        <fullName evidence="3">DnaJ like chaperone protein</fullName>
    </submittedName>
</protein>
<evidence type="ECO:0000313" key="4">
    <source>
        <dbReference type="Proteomes" id="UP000283387"/>
    </source>
</evidence>
<dbReference type="InterPro" id="IPR050817">
    <property type="entry name" value="DjlA_DnaK_co-chaperone"/>
</dbReference>
<feature type="domain" description="J" evidence="2">
    <location>
        <begin position="182"/>
        <end position="244"/>
    </location>
</feature>
<keyword evidence="1" id="KW-1133">Transmembrane helix</keyword>
<dbReference type="CDD" id="cd06257">
    <property type="entry name" value="DnaJ"/>
    <property type="match status" value="1"/>
</dbReference>
<feature type="transmembrane region" description="Helical" evidence="1">
    <location>
        <begin position="12"/>
        <end position="32"/>
    </location>
</feature>
<dbReference type="RefSeq" id="WP_120271199.1">
    <property type="nucleotide sequence ID" value="NZ_RAPN01000001.1"/>
</dbReference>
<dbReference type="InterPro" id="IPR007791">
    <property type="entry name" value="DjlA_N"/>
</dbReference>
<gene>
    <name evidence="3" type="ORF">BC643_0077</name>
</gene>
<organism evidence="3 4">
    <name type="scientific">Mangrovibacterium diazotrophicum</name>
    <dbReference type="NCBI Taxonomy" id="1261403"/>
    <lineage>
        <taxon>Bacteria</taxon>
        <taxon>Pseudomonadati</taxon>
        <taxon>Bacteroidota</taxon>
        <taxon>Bacteroidia</taxon>
        <taxon>Marinilabiliales</taxon>
        <taxon>Prolixibacteraceae</taxon>
        <taxon>Mangrovibacterium</taxon>
    </lineage>
</organism>
<dbReference type="Pfam" id="PF00226">
    <property type="entry name" value="DnaJ"/>
    <property type="match status" value="1"/>
</dbReference>
<dbReference type="OrthoDB" id="9779622at2"/>
<dbReference type="Gene3D" id="1.10.3680.10">
    <property type="entry name" value="TerB-like"/>
    <property type="match status" value="1"/>
</dbReference>
<dbReference type="PANTHER" id="PTHR24074">
    <property type="entry name" value="CO-CHAPERONE PROTEIN DJLA"/>
    <property type="match status" value="1"/>
</dbReference>
<evidence type="ECO:0000256" key="1">
    <source>
        <dbReference type="SAM" id="Phobius"/>
    </source>
</evidence>
<keyword evidence="1" id="KW-0812">Transmembrane</keyword>
<dbReference type="PROSITE" id="PS50076">
    <property type="entry name" value="DNAJ_2"/>
    <property type="match status" value="1"/>
</dbReference>
<evidence type="ECO:0000259" key="2">
    <source>
        <dbReference type="PROSITE" id="PS50076"/>
    </source>
</evidence>
<accession>A0A419W2N5</accession>